<dbReference type="PANTHER" id="PTHR43116">
    <property type="entry name" value="PEPTIDE CHAIN RELEASE FACTOR 2"/>
    <property type="match status" value="1"/>
</dbReference>
<evidence type="ECO:0000313" key="3">
    <source>
        <dbReference type="EMBL" id="SDE52359.1"/>
    </source>
</evidence>
<gene>
    <name evidence="3" type="ORF">SAMN05216464_10731</name>
</gene>
<sequence>MKKVIIQITAGKGPAECCRVVYKIQEIMLKQAAAFGLELSIIENKKGTVSGTLLSATLLAQGVNPNIFINEWSGTIQWIAQSPYRKFHKRKNWFAGVGIFNVDEQIAFNTHDVKFETLRSSGPGGQNVNKVETAVRGIHIPTGIQVLAMDSRSQLQNKTICMARLTAKVMALQTQKQINQHEEHWIAHHSLQRGNAVKIIQQEL</sequence>
<dbReference type="SUPFAM" id="SSF75620">
    <property type="entry name" value="Release factor"/>
    <property type="match status" value="1"/>
</dbReference>
<proteinExistence type="inferred from homology"/>
<evidence type="ECO:0000259" key="2">
    <source>
        <dbReference type="PROSITE" id="PS00745"/>
    </source>
</evidence>
<dbReference type="GO" id="GO:0003747">
    <property type="term" value="F:translation release factor activity"/>
    <property type="evidence" value="ECO:0007669"/>
    <property type="project" value="InterPro"/>
</dbReference>
<dbReference type="Gene3D" id="3.30.70.1660">
    <property type="match status" value="1"/>
</dbReference>
<feature type="domain" description="Prokaryotic-type class I peptide chain release factors" evidence="2">
    <location>
        <begin position="119"/>
        <end position="135"/>
    </location>
</feature>
<dbReference type="AlphaFoldDB" id="A0A1G7DLG3"/>
<dbReference type="Pfam" id="PF00472">
    <property type="entry name" value="RF-1"/>
    <property type="match status" value="1"/>
</dbReference>
<dbReference type="EMBL" id="FNAI01000007">
    <property type="protein sequence ID" value="SDE52359.1"/>
    <property type="molecule type" value="Genomic_DNA"/>
</dbReference>
<dbReference type="NCBIfam" id="TIGR03072">
    <property type="entry name" value="release_prfH"/>
    <property type="match status" value="1"/>
</dbReference>
<dbReference type="PANTHER" id="PTHR43116:SF3">
    <property type="entry name" value="CLASS I PEPTIDE CHAIN RELEASE FACTOR"/>
    <property type="match status" value="1"/>
</dbReference>
<accession>A0A1G7DLG3</accession>
<dbReference type="InterPro" id="IPR017509">
    <property type="entry name" value="PrfH"/>
</dbReference>
<dbReference type="InterPro" id="IPR045853">
    <property type="entry name" value="Pep_chain_release_fac_I_sf"/>
</dbReference>
<organism evidence="3 4">
    <name type="scientific">Mucilaginibacter pineti</name>
    <dbReference type="NCBI Taxonomy" id="1391627"/>
    <lineage>
        <taxon>Bacteria</taxon>
        <taxon>Pseudomonadati</taxon>
        <taxon>Bacteroidota</taxon>
        <taxon>Sphingobacteriia</taxon>
        <taxon>Sphingobacteriales</taxon>
        <taxon>Sphingobacteriaceae</taxon>
        <taxon>Mucilaginibacter</taxon>
    </lineage>
</organism>
<dbReference type="Gene3D" id="3.30.160.20">
    <property type="match status" value="1"/>
</dbReference>
<comment type="similarity">
    <text evidence="1">Belongs to the prokaryotic/mitochondrial release factor family.</text>
</comment>
<dbReference type="STRING" id="1391627.SAMN05216464_10731"/>
<protein>
    <submittedName>
        <fullName evidence="3">Peptide chain release factor</fullName>
    </submittedName>
</protein>
<reference evidence="3 4" key="1">
    <citation type="submission" date="2016-10" db="EMBL/GenBank/DDBJ databases">
        <authorList>
            <person name="de Groot N.N."/>
        </authorList>
    </citation>
    <scope>NUCLEOTIDE SEQUENCE [LARGE SCALE GENOMIC DNA]</scope>
    <source>
        <strain evidence="3 4">47C3B</strain>
    </source>
</reference>
<evidence type="ECO:0000313" key="4">
    <source>
        <dbReference type="Proteomes" id="UP000199072"/>
    </source>
</evidence>
<keyword evidence="4" id="KW-1185">Reference proteome</keyword>
<dbReference type="Proteomes" id="UP000199072">
    <property type="component" value="Unassembled WGS sequence"/>
</dbReference>
<dbReference type="RefSeq" id="WP_091150734.1">
    <property type="nucleotide sequence ID" value="NZ_FNAI01000007.1"/>
</dbReference>
<dbReference type="PROSITE" id="PS00745">
    <property type="entry name" value="RF_PROK_I"/>
    <property type="match status" value="1"/>
</dbReference>
<dbReference type="InterPro" id="IPR000352">
    <property type="entry name" value="Pep_chain_release_fac_I"/>
</dbReference>
<dbReference type="OrthoDB" id="9815709at2"/>
<name>A0A1G7DLG3_9SPHI</name>
<evidence type="ECO:0000256" key="1">
    <source>
        <dbReference type="ARBA" id="ARBA00010835"/>
    </source>
</evidence>